<sequence length="1226" mass="136242">MAFNFSGSRTLRSSLGSHNDSSDAEEGPSMQQNPRRSGNYRPFHTWFSTTASDPSSLNLEPATTPQRGGSPSRGHSSRRTWNLRPRRPVGSSSAITSPSRPETARRRASSGNENRPPRPPATPDADYGSNVPTALLSEYGNDLEQDSFANDDLDFHEWEGQPADYNADGDYEDSEDYPELDSSLGMAARTAFAGQCSLGSHAATALHRVRTGPLKRTRDKFENVDDKNVGKVLSSKAAVAVMAYSNRVADPQANDVWPNFRDSNKLPARYYVFDKSTDASGDTRTRRRLSKIPKTDKNIFECGETTDQNGSDRRRSRWNLPVELMEQIAAYLNRDDIKSMRLVNRELNYYVSQVIFTTVVVPFNTEIYGMLGQEQQPDLKGKKKAKAGAPSYTWKNANGDDVYNGHGLDVFKGFGRHILRYGMSFEVNEDALSEPPEKTLTERHTSFWGSFDWPFEEYRRFADVAGLETAADETPRMKTAFSELSRVKELALSIDSGLGWLNGPDRSIRARILQRPPKVFGTPKEIPDRRAQAQQELWDYIEGRHLDAEKDIKLANLYKLEAARPITELREANMTEDDQPEMPFLDPHVILSAMPQDTADFQAPTSFDDPDILNRFVSTPTSTGAGILFSSNVQPNEAGQLMSPIIPSNLTKSQKEWLLETEWAQRAFLSSYMLSIIDNSATFERVHTLNIARLSDRYIPLLNRIDFWDSLPSLENVTLMTIPSWRTVNKDEAGYVDTPKINPTAAIDPFYELLDQVVSRRSNITKLTIGWATGGEHAEGVHARNKLILPAPILTADMATNQDGLSLQHSILKFPFVESLTLKNCWITPAAVLQFSRLHDNLSMQHLVFDSVSLTAILRPFQNGHHVAANVNHAIPAFLANQWHGFQAAHQVQPHGGPQVNLAATQLIAMPQNAQAQNFFPHANHAPNIPFLQGNQAQNNVLHQGNPINGVFNQTNQGQNTIINQGQLFQNHIQALQTHIQHIQNQAGPALQPQLNALQAQLQNQIQLHNQQAQNQPANQGGPWAQQLQQNQAVHLAHLFAQANQIQQQHAAQPVAQPAPNAQTALRSEPRQGSWMNVIDIITPGSNLSDFGSEHSKADEEHSTNLQSIEFISCGYARLPYSQFDQTALDTAHGVANFTRHPTLSKRYSTLAPAMLSSKFALLATIAQDVDANELAALNAGWFLETGWKNAEEARAAEFDGCAPGGTGRFTGVVRKEDRVQAAEAS</sequence>
<dbReference type="EMBL" id="ML977012">
    <property type="protein sequence ID" value="KAF1952200.1"/>
    <property type="molecule type" value="Genomic_DNA"/>
</dbReference>
<name>A0A6A5TJ69_9PLEO</name>
<feature type="compositionally biased region" description="Low complexity" evidence="1">
    <location>
        <begin position="1"/>
        <end position="17"/>
    </location>
</feature>
<dbReference type="InterPro" id="IPR001810">
    <property type="entry name" value="F-box_dom"/>
</dbReference>
<dbReference type="OrthoDB" id="4194555at2759"/>
<evidence type="ECO:0000313" key="3">
    <source>
        <dbReference type="EMBL" id="KAF1952200.1"/>
    </source>
</evidence>
<feature type="compositionally biased region" description="Polar residues" evidence="1">
    <location>
        <begin position="46"/>
        <end position="66"/>
    </location>
</feature>
<dbReference type="CDD" id="cd09917">
    <property type="entry name" value="F-box_SF"/>
    <property type="match status" value="1"/>
</dbReference>
<keyword evidence="4" id="KW-1185">Reference proteome</keyword>
<accession>A0A6A5TJ69</accession>
<feature type="domain" description="F-box" evidence="2">
    <location>
        <begin position="314"/>
        <end position="359"/>
    </location>
</feature>
<organism evidence="3 4">
    <name type="scientific">Byssothecium circinans</name>
    <dbReference type="NCBI Taxonomy" id="147558"/>
    <lineage>
        <taxon>Eukaryota</taxon>
        <taxon>Fungi</taxon>
        <taxon>Dikarya</taxon>
        <taxon>Ascomycota</taxon>
        <taxon>Pezizomycotina</taxon>
        <taxon>Dothideomycetes</taxon>
        <taxon>Pleosporomycetidae</taxon>
        <taxon>Pleosporales</taxon>
        <taxon>Massarineae</taxon>
        <taxon>Massarinaceae</taxon>
        <taxon>Byssothecium</taxon>
    </lineage>
</organism>
<dbReference type="Proteomes" id="UP000800035">
    <property type="component" value="Unassembled WGS sequence"/>
</dbReference>
<feature type="compositionally biased region" description="Acidic residues" evidence="1">
    <location>
        <begin position="167"/>
        <end position="179"/>
    </location>
</feature>
<protein>
    <recommendedName>
        <fullName evidence="2">F-box domain-containing protein</fullName>
    </recommendedName>
</protein>
<feature type="compositionally biased region" description="Polar residues" evidence="1">
    <location>
        <begin position="90"/>
        <end position="100"/>
    </location>
</feature>
<feature type="region of interest" description="Disordered" evidence="1">
    <location>
        <begin position="1"/>
        <end position="133"/>
    </location>
</feature>
<dbReference type="AlphaFoldDB" id="A0A6A5TJ69"/>
<evidence type="ECO:0000259" key="2">
    <source>
        <dbReference type="PROSITE" id="PS50181"/>
    </source>
</evidence>
<proteinExistence type="predicted"/>
<evidence type="ECO:0000256" key="1">
    <source>
        <dbReference type="SAM" id="MobiDB-lite"/>
    </source>
</evidence>
<evidence type="ECO:0000313" key="4">
    <source>
        <dbReference type="Proteomes" id="UP000800035"/>
    </source>
</evidence>
<reference evidence="3" key="1">
    <citation type="journal article" date="2020" name="Stud. Mycol.">
        <title>101 Dothideomycetes genomes: a test case for predicting lifestyles and emergence of pathogens.</title>
        <authorList>
            <person name="Haridas S."/>
            <person name="Albert R."/>
            <person name="Binder M."/>
            <person name="Bloem J."/>
            <person name="Labutti K."/>
            <person name="Salamov A."/>
            <person name="Andreopoulos B."/>
            <person name="Baker S."/>
            <person name="Barry K."/>
            <person name="Bills G."/>
            <person name="Bluhm B."/>
            <person name="Cannon C."/>
            <person name="Castanera R."/>
            <person name="Culley D."/>
            <person name="Daum C."/>
            <person name="Ezra D."/>
            <person name="Gonzalez J."/>
            <person name="Henrissat B."/>
            <person name="Kuo A."/>
            <person name="Liang C."/>
            <person name="Lipzen A."/>
            <person name="Lutzoni F."/>
            <person name="Magnuson J."/>
            <person name="Mondo S."/>
            <person name="Nolan M."/>
            <person name="Ohm R."/>
            <person name="Pangilinan J."/>
            <person name="Park H.-J."/>
            <person name="Ramirez L."/>
            <person name="Alfaro M."/>
            <person name="Sun H."/>
            <person name="Tritt A."/>
            <person name="Yoshinaga Y."/>
            <person name="Zwiers L.-H."/>
            <person name="Turgeon B."/>
            <person name="Goodwin S."/>
            <person name="Spatafora J."/>
            <person name="Crous P."/>
            <person name="Grigoriev I."/>
        </authorList>
    </citation>
    <scope>NUCLEOTIDE SEQUENCE</scope>
    <source>
        <strain evidence="3">CBS 675.92</strain>
    </source>
</reference>
<dbReference type="PROSITE" id="PS50181">
    <property type="entry name" value="FBOX"/>
    <property type="match status" value="1"/>
</dbReference>
<gene>
    <name evidence="3" type="ORF">CC80DRAFT_495537</name>
</gene>
<feature type="region of interest" description="Disordered" evidence="1">
    <location>
        <begin position="158"/>
        <end position="180"/>
    </location>
</feature>